<protein>
    <submittedName>
        <fullName evidence="7">Autoinducer 2 import ATP-binding protein LsrA</fullName>
        <ecNumber evidence="7">3.6.3.-</ecNumber>
    </submittedName>
</protein>
<evidence type="ECO:0000313" key="7">
    <source>
        <dbReference type="EMBL" id="CAG9182825.1"/>
    </source>
</evidence>
<evidence type="ECO:0000256" key="5">
    <source>
        <dbReference type="ARBA" id="ARBA00022840"/>
    </source>
</evidence>
<evidence type="ECO:0000256" key="3">
    <source>
        <dbReference type="ARBA" id="ARBA00022519"/>
    </source>
</evidence>
<dbReference type="InterPro" id="IPR051120">
    <property type="entry name" value="ABC_AA/LPS_Transport"/>
</dbReference>
<gene>
    <name evidence="7" type="primary">lsrA</name>
    <name evidence="7" type="ORF">LMG23992_04836</name>
</gene>
<dbReference type="InterPro" id="IPR003593">
    <property type="entry name" value="AAA+_ATPase"/>
</dbReference>
<dbReference type="RefSeq" id="WP_224082293.1">
    <property type="nucleotide sequence ID" value="NZ_CAJZAI010000018.1"/>
</dbReference>
<reference evidence="7 8" key="1">
    <citation type="submission" date="2021-08" db="EMBL/GenBank/DDBJ databases">
        <authorList>
            <person name="Peeters C."/>
        </authorList>
    </citation>
    <scope>NUCLEOTIDE SEQUENCE [LARGE SCALE GENOMIC DNA]</scope>
    <source>
        <strain evidence="7 8">LMG 23992</strain>
    </source>
</reference>
<proteinExistence type="predicted"/>
<comment type="caution">
    <text evidence="7">The sequence shown here is derived from an EMBL/GenBank/DDBJ whole genome shotgun (WGS) entry which is preliminary data.</text>
</comment>
<dbReference type="PANTHER" id="PTHR45772">
    <property type="entry name" value="CONSERVED COMPONENT OF ABC TRANSPORTER FOR NATURAL AMINO ACIDS-RELATED"/>
    <property type="match status" value="1"/>
</dbReference>
<organism evidence="7 8">
    <name type="scientific">Cupriavidus laharis</name>
    <dbReference type="NCBI Taxonomy" id="151654"/>
    <lineage>
        <taxon>Bacteria</taxon>
        <taxon>Pseudomonadati</taxon>
        <taxon>Pseudomonadota</taxon>
        <taxon>Betaproteobacteria</taxon>
        <taxon>Burkholderiales</taxon>
        <taxon>Burkholderiaceae</taxon>
        <taxon>Cupriavidus</taxon>
    </lineage>
</organism>
<keyword evidence="5 7" id="KW-0067">ATP-binding</keyword>
<feature type="domain" description="ABC transporter" evidence="6">
    <location>
        <begin position="6"/>
        <end position="239"/>
    </location>
</feature>
<dbReference type="SMART" id="SM00382">
    <property type="entry name" value="AAA"/>
    <property type="match status" value="1"/>
</dbReference>
<name>A0ABM8XR92_9BURK</name>
<dbReference type="PANTHER" id="PTHR45772:SF1">
    <property type="entry name" value="ABC TRANSPORTER ATP-BINDING PROTEIN"/>
    <property type="match status" value="1"/>
</dbReference>
<dbReference type="EC" id="3.6.3.-" evidence="7"/>
<keyword evidence="2" id="KW-1003">Cell membrane</keyword>
<keyword evidence="1" id="KW-0813">Transport</keyword>
<evidence type="ECO:0000256" key="2">
    <source>
        <dbReference type="ARBA" id="ARBA00022475"/>
    </source>
</evidence>
<keyword evidence="8" id="KW-1185">Reference proteome</keyword>
<dbReference type="GO" id="GO:0016787">
    <property type="term" value="F:hydrolase activity"/>
    <property type="evidence" value="ECO:0007669"/>
    <property type="project" value="UniProtKB-KW"/>
</dbReference>
<keyword evidence="3" id="KW-0472">Membrane</keyword>
<sequence length="253" mass="26446">MKPDIIVATHVLNLQLDGRAVLDNVRLAVSRGRVTALVGPAGAGKSALLGVLSGNLSPCGGSVEIEGRNVAGMSPHVLNRLGVQYIGPPGPEQGARTVRECIALGAQWHVRGHHAALAQADEVARRLGLEFHLHKAAASLQPALRKRLALASAVARRAHLLLLDGILAGLSASERAWMVATIRDLRADGMTVLMAERIMPCVAKVADDVLVLEDGKLIAQGLPHAVSRDPAVFGAYAGNRPDPGRAARGPAHA</sequence>
<accession>A0ABM8XR92</accession>
<dbReference type="InterPro" id="IPR003439">
    <property type="entry name" value="ABC_transporter-like_ATP-bd"/>
</dbReference>
<dbReference type="Pfam" id="PF00005">
    <property type="entry name" value="ABC_tran"/>
    <property type="match status" value="1"/>
</dbReference>
<dbReference type="InterPro" id="IPR027417">
    <property type="entry name" value="P-loop_NTPase"/>
</dbReference>
<keyword evidence="7" id="KW-0378">Hydrolase</keyword>
<evidence type="ECO:0000256" key="1">
    <source>
        <dbReference type="ARBA" id="ARBA00022448"/>
    </source>
</evidence>
<keyword evidence="3" id="KW-0997">Cell inner membrane</keyword>
<dbReference type="SUPFAM" id="SSF52540">
    <property type="entry name" value="P-loop containing nucleoside triphosphate hydrolases"/>
    <property type="match status" value="1"/>
</dbReference>
<dbReference type="PROSITE" id="PS50893">
    <property type="entry name" value="ABC_TRANSPORTER_2"/>
    <property type="match status" value="1"/>
</dbReference>
<dbReference type="GO" id="GO:0005524">
    <property type="term" value="F:ATP binding"/>
    <property type="evidence" value="ECO:0007669"/>
    <property type="project" value="UniProtKB-KW"/>
</dbReference>
<dbReference type="EMBL" id="CAJZAI010000018">
    <property type="protein sequence ID" value="CAG9182825.1"/>
    <property type="molecule type" value="Genomic_DNA"/>
</dbReference>
<dbReference type="Proteomes" id="UP000727654">
    <property type="component" value="Unassembled WGS sequence"/>
</dbReference>
<dbReference type="Gene3D" id="3.40.50.300">
    <property type="entry name" value="P-loop containing nucleotide triphosphate hydrolases"/>
    <property type="match status" value="1"/>
</dbReference>
<evidence type="ECO:0000256" key="4">
    <source>
        <dbReference type="ARBA" id="ARBA00022741"/>
    </source>
</evidence>
<keyword evidence="4" id="KW-0547">Nucleotide-binding</keyword>
<evidence type="ECO:0000313" key="8">
    <source>
        <dbReference type="Proteomes" id="UP000727654"/>
    </source>
</evidence>
<evidence type="ECO:0000259" key="6">
    <source>
        <dbReference type="PROSITE" id="PS50893"/>
    </source>
</evidence>